<evidence type="ECO:0000313" key="2">
    <source>
        <dbReference type="Proteomes" id="UP001212042"/>
    </source>
</evidence>
<dbReference type="Proteomes" id="UP001212042">
    <property type="component" value="Unassembled WGS sequence"/>
</dbReference>
<proteinExistence type="predicted"/>
<reference evidence="1 2" key="1">
    <citation type="submission" date="2023-01" db="EMBL/GenBank/DDBJ databases">
        <title>Pseudomonas SA3-5T sp. nov., isolated from tidal flat sediment.</title>
        <authorList>
            <person name="Kim H.S."/>
            <person name="Kim J.-S."/>
            <person name="Suh M.K."/>
            <person name="Eom M.K."/>
            <person name="Lee J.-S."/>
        </authorList>
    </citation>
    <scope>NUCLEOTIDE SEQUENCE [LARGE SCALE GENOMIC DNA]</scope>
    <source>
        <strain evidence="1 2">SA3-5</strain>
    </source>
</reference>
<dbReference type="EMBL" id="JAQJZJ010000003">
    <property type="protein sequence ID" value="MDA7086332.1"/>
    <property type="molecule type" value="Genomic_DNA"/>
</dbReference>
<keyword evidence="2" id="KW-1185">Reference proteome</keyword>
<accession>A0ABT4XDS3</accession>
<dbReference type="RefSeq" id="WP_271347243.1">
    <property type="nucleotide sequence ID" value="NZ_JAQJZJ010000003.1"/>
</dbReference>
<evidence type="ECO:0000313" key="1">
    <source>
        <dbReference type="EMBL" id="MDA7086332.1"/>
    </source>
</evidence>
<organism evidence="1 2">
    <name type="scientific">Pseudomonas aestuarii</name>
    <dbReference type="NCBI Taxonomy" id="3018340"/>
    <lineage>
        <taxon>Bacteria</taxon>
        <taxon>Pseudomonadati</taxon>
        <taxon>Pseudomonadota</taxon>
        <taxon>Gammaproteobacteria</taxon>
        <taxon>Pseudomonadales</taxon>
        <taxon>Pseudomonadaceae</taxon>
        <taxon>Pseudomonas</taxon>
    </lineage>
</organism>
<gene>
    <name evidence="1" type="ORF">PH586_08065</name>
</gene>
<dbReference type="PROSITE" id="PS51257">
    <property type="entry name" value="PROKAR_LIPOPROTEIN"/>
    <property type="match status" value="1"/>
</dbReference>
<comment type="caution">
    <text evidence="1">The sequence shown here is derived from an EMBL/GenBank/DDBJ whole genome shotgun (WGS) entry which is preliminary data.</text>
</comment>
<name>A0ABT4XDS3_9PSED</name>
<sequence>MERENNKKSRLLSYLLILVLLACARGEALAALSRQELQEMRTLATMTTVSVLLYYNLNGMPYEAENLESFSHNLDRLRELSMQAGDASLVDQVRLLDDAASQLKQLPQSTADVRSVWPAYTRWLPGVIEAHFRLEKSLSERYDSAPEVAQTQSRLHGLSHDIGRMLLSYQMASFPNFGGDIWILNERGLSELDADIERCFTELSEQDSTFMQALKVPLRDYRFVRKRVLNPVGNWAPNAVERYLAQAMRSVDSQVRALSSSAPG</sequence>
<protein>
    <submittedName>
        <fullName evidence="1">Uncharacterized protein</fullName>
    </submittedName>
</protein>